<sequence>METYYIEYGELEITYAIEGDCDGNHVFIKKIEANDIGPLDADDIKDIKFHCESDFADRQLTQYKNTGEII</sequence>
<dbReference type="RefSeq" id="WP_094570743.1">
    <property type="nucleotide sequence ID" value="NZ_CP022743.1"/>
</dbReference>
<keyword evidence="2" id="KW-1185">Reference proteome</keyword>
<dbReference type="KEGG" id="muc:MuYL_2499"/>
<dbReference type="Proteomes" id="UP000215002">
    <property type="component" value="Chromosome"/>
</dbReference>
<dbReference type="AlphaFoldDB" id="A0A223NX34"/>
<gene>
    <name evidence="1" type="ORF">MuYL_2499</name>
</gene>
<evidence type="ECO:0000313" key="1">
    <source>
        <dbReference type="EMBL" id="ASU34386.1"/>
    </source>
</evidence>
<dbReference type="EMBL" id="CP022743">
    <property type="protein sequence ID" value="ASU34386.1"/>
    <property type="molecule type" value="Genomic_DNA"/>
</dbReference>
<evidence type="ECO:0000313" key="2">
    <source>
        <dbReference type="Proteomes" id="UP000215002"/>
    </source>
</evidence>
<name>A0A223NX34_9SPHI</name>
<reference evidence="1 2" key="1">
    <citation type="submission" date="2017-08" db="EMBL/GenBank/DDBJ databases">
        <title>Complete genome sequence of Mucilaginibacter sp. strain BJC16-A31.</title>
        <authorList>
            <consortium name="Henan University of Science and Technology"/>
            <person name="You X."/>
        </authorList>
    </citation>
    <scope>NUCLEOTIDE SEQUENCE [LARGE SCALE GENOMIC DNA]</scope>
    <source>
        <strain evidence="1 2">BJC16-A31</strain>
    </source>
</reference>
<organism evidence="1 2">
    <name type="scientific">Mucilaginibacter xinganensis</name>
    <dbReference type="NCBI Taxonomy" id="1234841"/>
    <lineage>
        <taxon>Bacteria</taxon>
        <taxon>Pseudomonadati</taxon>
        <taxon>Bacteroidota</taxon>
        <taxon>Sphingobacteriia</taxon>
        <taxon>Sphingobacteriales</taxon>
        <taxon>Sphingobacteriaceae</taxon>
        <taxon>Mucilaginibacter</taxon>
    </lineage>
</organism>
<accession>A0A223NX34</accession>
<protein>
    <submittedName>
        <fullName evidence="1">Uncharacterized protein</fullName>
    </submittedName>
</protein>
<proteinExistence type="predicted"/>